<dbReference type="EMBL" id="JAANOW010000001">
    <property type="protein sequence ID" value="NIH96398.1"/>
    <property type="molecule type" value="Genomic_DNA"/>
</dbReference>
<evidence type="ECO:0000313" key="2">
    <source>
        <dbReference type="EMBL" id="NIH96398.1"/>
    </source>
</evidence>
<comment type="caution">
    <text evidence="2">The sequence shown here is derived from an EMBL/GenBank/DDBJ whole genome shotgun (WGS) entry which is preliminary data.</text>
</comment>
<feature type="transmembrane region" description="Helical" evidence="1">
    <location>
        <begin position="34"/>
        <end position="54"/>
    </location>
</feature>
<gene>
    <name evidence="2" type="ORF">FHU31_003354</name>
</gene>
<protein>
    <submittedName>
        <fullName evidence="2">Uncharacterized protein</fullName>
    </submittedName>
</protein>
<keyword evidence="1" id="KW-0472">Membrane</keyword>
<organism evidence="2 3">
    <name type="scientific">Mycolicibacterium fluoranthenivorans</name>
    <dbReference type="NCBI Taxonomy" id="258505"/>
    <lineage>
        <taxon>Bacteria</taxon>
        <taxon>Bacillati</taxon>
        <taxon>Actinomycetota</taxon>
        <taxon>Actinomycetes</taxon>
        <taxon>Mycobacteriales</taxon>
        <taxon>Mycobacteriaceae</taxon>
        <taxon>Mycolicibacterium</taxon>
    </lineage>
</organism>
<feature type="transmembrane region" description="Helical" evidence="1">
    <location>
        <begin position="7"/>
        <end position="28"/>
    </location>
</feature>
<keyword evidence="3" id="KW-1185">Reference proteome</keyword>
<dbReference type="RefSeq" id="WP_234901204.1">
    <property type="nucleotide sequence ID" value="NZ_JAANOW010000001.1"/>
</dbReference>
<evidence type="ECO:0000256" key="1">
    <source>
        <dbReference type="SAM" id="Phobius"/>
    </source>
</evidence>
<keyword evidence="1" id="KW-0812">Transmembrane</keyword>
<sequence>MACNRPAANLSLGSSVGALVLILTNLEGLATSNALGWGIVGLLAVSFLVGAVVGRRVGCQRIHLSG</sequence>
<dbReference type="AlphaFoldDB" id="A0A7X5U0Y9"/>
<name>A0A7X5U0Y9_9MYCO</name>
<keyword evidence="1" id="KW-1133">Transmembrane helix</keyword>
<reference evidence="2 3" key="1">
    <citation type="submission" date="2020-03" db="EMBL/GenBank/DDBJ databases">
        <title>Sequencing the genomes of 1000 actinobacteria strains.</title>
        <authorList>
            <person name="Klenk H.-P."/>
        </authorList>
    </citation>
    <scope>NUCLEOTIDE SEQUENCE [LARGE SCALE GENOMIC DNA]</scope>
    <source>
        <strain evidence="2 3">DSM 44556</strain>
    </source>
</reference>
<proteinExistence type="predicted"/>
<dbReference type="Proteomes" id="UP000547444">
    <property type="component" value="Unassembled WGS sequence"/>
</dbReference>
<accession>A0A7X5U0Y9</accession>
<evidence type="ECO:0000313" key="3">
    <source>
        <dbReference type="Proteomes" id="UP000547444"/>
    </source>
</evidence>